<proteinExistence type="predicted"/>
<feature type="region of interest" description="Disordered" evidence="1">
    <location>
        <begin position="58"/>
        <end position="78"/>
    </location>
</feature>
<reference evidence="3" key="1">
    <citation type="journal article" date="2012" name="Nat. Biotechnol.">
        <title>Reference genome sequence of the model plant Setaria.</title>
        <authorList>
            <person name="Bennetzen J.L."/>
            <person name="Schmutz J."/>
            <person name="Wang H."/>
            <person name="Percifield R."/>
            <person name="Hawkins J."/>
            <person name="Pontaroli A.C."/>
            <person name="Estep M."/>
            <person name="Feng L."/>
            <person name="Vaughn J.N."/>
            <person name="Grimwood J."/>
            <person name="Jenkins J."/>
            <person name="Barry K."/>
            <person name="Lindquist E."/>
            <person name="Hellsten U."/>
            <person name="Deshpande S."/>
            <person name="Wang X."/>
            <person name="Wu X."/>
            <person name="Mitros T."/>
            <person name="Triplett J."/>
            <person name="Yang X."/>
            <person name="Ye C.Y."/>
            <person name="Mauro-Herrera M."/>
            <person name="Wang L."/>
            <person name="Li P."/>
            <person name="Sharma M."/>
            <person name="Sharma R."/>
            <person name="Ronald P.C."/>
            <person name="Panaud O."/>
            <person name="Kellogg E.A."/>
            <person name="Brutnell T.P."/>
            <person name="Doust A.N."/>
            <person name="Tuskan G.A."/>
            <person name="Rokhsar D."/>
            <person name="Devos K.M."/>
        </authorList>
    </citation>
    <scope>NUCLEOTIDE SEQUENCE [LARGE SCALE GENOMIC DNA]</scope>
    <source>
        <strain evidence="3">cv. Yugu1</strain>
    </source>
</reference>
<dbReference type="Proteomes" id="UP000004995">
    <property type="component" value="Unassembled WGS sequence"/>
</dbReference>
<dbReference type="EMBL" id="AGNK02005168">
    <property type="status" value="NOT_ANNOTATED_CDS"/>
    <property type="molecule type" value="Genomic_DNA"/>
</dbReference>
<dbReference type="EnsemblPlants" id="KQK95470">
    <property type="protein sequence ID" value="KQK95470"/>
    <property type="gene ID" value="SETIT_026802mg"/>
</dbReference>
<keyword evidence="3" id="KW-1185">Reference proteome</keyword>
<organism evidence="2 3">
    <name type="scientific">Setaria italica</name>
    <name type="common">Foxtail millet</name>
    <name type="synonym">Panicum italicum</name>
    <dbReference type="NCBI Taxonomy" id="4555"/>
    <lineage>
        <taxon>Eukaryota</taxon>
        <taxon>Viridiplantae</taxon>
        <taxon>Streptophyta</taxon>
        <taxon>Embryophyta</taxon>
        <taxon>Tracheophyta</taxon>
        <taxon>Spermatophyta</taxon>
        <taxon>Magnoliopsida</taxon>
        <taxon>Liliopsida</taxon>
        <taxon>Poales</taxon>
        <taxon>Poaceae</taxon>
        <taxon>PACMAD clade</taxon>
        <taxon>Panicoideae</taxon>
        <taxon>Panicodae</taxon>
        <taxon>Paniceae</taxon>
        <taxon>Cenchrinae</taxon>
        <taxon>Setaria</taxon>
    </lineage>
</organism>
<accession>K3ZJP8</accession>
<name>K3ZJP8_SETIT</name>
<dbReference type="HOGENOM" id="CLU_1167587_0_0_1"/>
<reference evidence="2" key="2">
    <citation type="submission" date="2018-08" db="UniProtKB">
        <authorList>
            <consortium name="EnsemblPlants"/>
        </authorList>
    </citation>
    <scope>IDENTIFICATION</scope>
    <source>
        <strain evidence="2">Yugu1</strain>
    </source>
</reference>
<dbReference type="InParanoid" id="K3ZJP8"/>
<protein>
    <submittedName>
        <fullName evidence="2">Uncharacterized protein</fullName>
    </submittedName>
</protein>
<evidence type="ECO:0000313" key="2">
    <source>
        <dbReference type="EnsemblPlants" id="KQK95470"/>
    </source>
</evidence>
<sequence>MDKKIVKPVTRRIESSVKQARGFIWPVSEFGVSFRLGDYIRGVIWTLGRISHPLVAAHPPPSSPPAGAASSSSSSSASLLMLPPPPSFHLAPSCCLSSLKIQSPPASAPAKGEGNVALPEASLMVEKAHEVWRRLAASRGRGGKRGERGKRKGRWRHLESGGAPRGKRRGRRRHLEGEVPCCFSSAEGEVLLCSAPLLRPQVRLCVWRRLAARLIRLGVSKGVDHHASPYRRENNDHY</sequence>
<dbReference type="AlphaFoldDB" id="K3ZJP8"/>
<feature type="compositionally biased region" description="Low complexity" evidence="1">
    <location>
        <begin position="65"/>
        <end position="78"/>
    </location>
</feature>
<feature type="region of interest" description="Disordered" evidence="1">
    <location>
        <begin position="137"/>
        <end position="171"/>
    </location>
</feature>
<evidence type="ECO:0000256" key="1">
    <source>
        <dbReference type="SAM" id="MobiDB-lite"/>
    </source>
</evidence>
<evidence type="ECO:0000313" key="3">
    <source>
        <dbReference type="Proteomes" id="UP000004995"/>
    </source>
</evidence>
<feature type="compositionally biased region" description="Basic residues" evidence="1">
    <location>
        <begin position="141"/>
        <end position="155"/>
    </location>
</feature>
<dbReference type="Gramene" id="KQK95470">
    <property type="protein sequence ID" value="KQK95470"/>
    <property type="gene ID" value="SETIT_026802mg"/>
</dbReference>